<feature type="chain" id="PRO_5025344170" description="PGG domain-containing protein" evidence="2">
    <location>
        <begin position="33"/>
        <end position="421"/>
    </location>
</feature>
<keyword evidence="1" id="KW-0472">Membrane</keyword>
<feature type="domain" description="PGG" evidence="3">
    <location>
        <begin position="254"/>
        <end position="345"/>
    </location>
</feature>
<dbReference type="AlphaFoldDB" id="A0A6A4KPW8"/>
<name>A0A6A4KPW8_9ERIC</name>
<reference evidence="4" key="1">
    <citation type="journal article" date="2019" name="Genome Biol. Evol.">
        <title>The Rhododendron genome and chromosomal organization provide insight into shared whole-genome duplications across the heath family (Ericaceae).</title>
        <authorList>
            <person name="Soza V.L."/>
            <person name="Lindsley D."/>
            <person name="Waalkes A."/>
            <person name="Ramage E."/>
            <person name="Patwardhan R.P."/>
            <person name="Burton J.N."/>
            <person name="Adey A."/>
            <person name="Kumar A."/>
            <person name="Qiu R."/>
            <person name="Shendure J."/>
            <person name="Hall B."/>
        </authorList>
    </citation>
    <scope>NUCLEOTIDE SEQUENCE</scope>
    <source>
        <strain evidence="4">RSF 1966-606</strain>
    </source>
</reference>
<evidence type="ECO:0000313" key="4">
    <source>
        <dbReference type="EMBL" id="KAE9446104.1"/>
    </source>
</evidence>
<dbReference type="Gene3D" id="1.25.40.20">
    <property type="entry name" value="Ankyrin repeat-containing domain"/>
    <property type="match status" value="1"/>
</dbReference>
<feature type="transmembrane region" description="Helical" evidence="1">
    <location>
        <begin position="304"/>
        <end position="325"/>
    </location>
</feature>
<dbReference type="OrthoDB" id="674805at2759"/>
<feature type="transmembrane region" description="Helical" evidence="1">
    <location>
        <begin position="353"/>
        <end position="374"/>
    </location>
</feature>
<organism evidence="4">
    <name type="scientific">Rhododendron williamsianum</name>
    <dbReference type="NCBI Taxonomy" id="262921"/>
    <lineage>
        <taxon>Eukaryota</taxon>
        <taxon>Viridiplantae</taxon>
        <taxon>Streptophyta</taxon>
        <taxon>Embryophyta</taxon>
        <taxon>Tracheophyta</taxon>
        <taxon>Spermatophyta</taxon>
        <taxon>Magnoliopsida</taxon>
        <taxon>eudicotyledons</taxon>
        <taxon>Gunneridae</taxon>
        <taxon>Pentapetalae</taxon>
        <taxon>asterids</taxon>
        <taxon>Ericales</taxon>
        <taxon>Ericaceae</taxon>
        <taxon>Ericoideae</taxon>
        <taxon>Rhodoreae</taxon>
        <taxon>Rhododendron</taxon>
    </lineage>
</organism>
<proteinExistence type="predicted"/>
<dbReference type="SUPFAM" id="SSF48403">
    <property type="entry name" value="Ankyrin repeat"/>
    <property type="match status" value="1"/>
</dbReference>
<evidence type="ECO:0000256" key="2">
    <source>
        <dbReference type="SAM" id="SignalP"/>
    </source>
</evidence>
<feature type="signal peptide" evidence="2">
    <location>
        <begin position="1"/>
        <end position="32"/>
    </location>
</feature>
<accession>A0A6A4KPW8</accession>
<keyword evidence="1" id="KW-0812">Transmembrane</keyword>
<evidence type="ECO:0000259" key="3">
    <source>
        <dbReference type="Pfam" id="PF13962"/>
    </source>
</evidence>
<dbReference type="PANTHER" id="PTHR24128:SF24">
    <property type="entry name" value="ANKYRIN REPEAT PROTEIN"/>
    <property type="match status" value="1"/>
</dbReference>
<evidence type="ECO:0000256" key="1">
    <source>
        <dbReference type="SAM" id="Phobius"/>
    </source>
</evidence>
<gene>
    <name evidence="4" type="ORF">C3L33_21968</name>
</gene>
<dbReference type="InterPro" id="IPR026961">
    <property type="entry name" value="PGG_dom"/>
</dbReference>
<comment type="caution">
    <text evidence="4">The sequence shown here is derived from an EMBL/GenBank/DDBJ whole genome shotgun (WGS) entry which is preliminary data.</text>
</comment>
<dbReference type="InterPro" id="IPR002110">
    <property type="entry name" value="Ankyrin_rpt"/>
</dbReference>
<protein>
    <recommendedName>
        <fullName evidence="3">PGG domain-containing protein</fullName>
    </recommendedName>
</protein>
<dbReference type="PANTHER" id="PTHR24128">
    <property type="entry name" value="HOMEOBOX PROTEIN WARIAI"/>
    <property type="match status" value="1"/>
</dbReference>
<sequence length="421" mass="47585">MIRAELGGESLGLLMASLWIYWVSPLPKSSEADVVVRLEFKRSWKLNTNGQSPLHLALHHTKLAKRLIAHDSELIRVKGREQKTPLHHVAEAGNTDLLAEFLCACPESIKDLTIQDETAFHIAVRMGRVSAFRLIFEWIWRRYDGELLIRKDGGGNTVLHIAVATKQDEAFRKTPILKKEKNSEGLTALDIAALRDRTIKNILLGRGKAPTLPPPPREGTKDAPSVHNFLLSPERRLEQVLRFILYCRRDLSLDMRNMVLVVAVLIATATYEALGSLSDNQSSKSSTSTSGKNLFTVGKAIGNVAYYFINTMSFTSSVAVMILVLSSKPFTSLLHLSLMFLALSYGYKMLYISAWQTAFPVSLIALVYTSKLYFKSIERAIRMEIPAIWMGIYRRWHPWPPVPGSLERFRMVYRLMNGLRI</sequence>
<feature type="transmembrane region" description="Helical" evidence="1">
    <location>
        <begin position="258"/>
        <end position="277"/>
    </location>
</feature>
<dbReference type="Pfam" id="PF13962">
    <property type="entry name" value="PGG"/>
    <property type="match status" value="1"/>
</dbReference>
<keyword evidence="1" id="KW-1133">Transmembrane helix</keyword>
<dbReference type="EMBL" id="QEFC01003985">
    <property type="protein sequence ID" value="KAE9446104.1"/>
    <property type="molecule type" value="Genomic_DNA"/>
</dbReference>
<dbReference type="SMART" id="SM00248">
    <property type="entry name" value="ANK"/>
    <property type="match status" value="3"/>
</dbReference>
<dbReference type="InterPro" id="IPR036770">
    <property type="entry name" value="Ankyrin_rpt-contain_sf"/>
</dbReference>
<feature type="non-terminal residue" evidence="4">
    <location>
        <position position="1"/>
    </location>
</feature>
<keyword evidence="2" id="KW-0732">Signal</keyword>
<dbReference type="Pfam" id="PF12796">
    <property type="entry name" value="Ank_2"/>
    <property type="match status" value="1"/>
</dbReference>